<name>A0A6M0RCS7_9CYAN</name>
<dbReference type="InterPro" id="IPR051043">
    <property type="entry name" value="Sulfatase_Mod_Factor_Kinase"/>
</dbReference>
<dbReference type="AlphaFoldDB" id="A0A6M0RCS7"/>
<comment type="caution">
    <text evidence="2">The sequence shown here is derived from an EMBL/GenBank/DDBJ whole genome shotgun (WGS) entry which is preliminary data.</text>
</comment>
<dbReference type="Proteomes" id="UP000481033">
    <property type="component" value="Unassembled WGS sequence"/>
</dbReference>
<dbReference type="InterPro" id="IPR035897">
    <property type="entry name" value="Toll_tir_struct_dom_sf"/>
</dbReference>
<dbReference type="EMBL" id="QXHD01000001">
    <property type="protein sequence ID" value="NEZ54164.1"/>
    <property type="molecule type" value="Genomic_DNA"/>
</dbReference>
<dbReference type="Pfam" id="PF03781">
    <property type="entry name" value="FGE-sulfatase"/>
    <property type="match status" value="1"/>
</dbReference>
<gene>
    <name evidence="2" type="ORF">DXZ20_00265</name>
</gene>
<accession>A0A6M0RCS7</accession>
<dbReference type="PANTHER" id="PTHR23150">
    <property type="entry name" value="SULFATASE MODIFYING FACTOR 1, 2"/>
    <property type="match status" value="1"/>
</dbReference>
<evidence type="ECO:0000259" key="1">
    <source>
        <dbReference type="PROSITE" id="PS50104"/>
    </source>
</evidence>
<evidence type="ECO:0000313" key="2">
    <source>
        <dbReference type="EMBL" id="NEZ54164.1"/>
    </source>
</evidence>
<dbReference type="InterPro" id="IPR042095">
    <property type="entry name" value="SUMF_sf"/>
</dbReference>
<dbReference type="SUPFAM" id="SSF56436">
    <property type="entry name" value="C-type lectin-like"/>
    <property type="match status" value="1"/>
</dbReference>
<keyword evidence="3" id="KW-1185">Reference proteome</keyword>
<protein>
    <submittedName>
        <fullName evidence="2">TIR domain-containing protein</fullName>
    </submittedName>
</protein>
<dbReference type="SUPFAM" id="SSF52200">
    <property type="entry name" value="Toll/Interleukin receptor TIR domain"/>
    <property type="match status" value="1"/>
</dbReference>
<dbReference type="GO" id="GO:0120147">
    <property type="term" value="F:formylglycine-generating oxidase activity"/>
    <property type="evidence" value="ECO:0007669"/>
    <property type="project" value="TreeGrafter"/>
</dbReference>
<dbReference type="SMART" id="SM00255">
    <property type="entry name" value="TIR"/>
    <property type="match status" value="1"/>
</dbReference>
<dbReference type="Gene3D" id="3.40.50.10140">
    <property type="entry name" value="Toll/interleukin-1 receptor homology (TIR) domain"/>
    <property type="match status" value="1"/>
</dbReference>
<dbReference type="GO" id="GO:0007165">
    <property type="term" value="P:signal transduction"/>
    <property type="evidence" value="ECO:0007669"/>
    <property type="project" value="InterPro"/>
</dbReference>
<dbReference type="PANTHER" id="PTHR23150:SF19">
    <property type="entry name" value="FORMYLGLYCINE-GENERATING ENZYME"/>
    <property type="match status" value="1"/>
</dbReference>
<reference evidence="2 3" key="1">
    <citation type="journal article" date="2020" name="Microb. Ecol.">
        <title>Ecogenomics of the Marine Benthic Filamentous Cyanobacterium Adonisia.</title>
        <authorList>
            <person name="Walter J.M."/>
            <person name="Coutinho F.H."/>
            <person name="Leomil L."/>
            <person name="Hargreaves P.I."/>
            <person name="Campeao M.E."/>
            <person name="Vieira V.V."/>
            <person name="Silva B.S."/>
            <person name="Fistarol G.O."/>
            <person name="Salomon P.S."/>
            <person name="Sawabe T."/>
            <person name="Mino S."/>
            <person name="Hosokawa M."/>
            <person name="Miyashita H."/>
            <person name="Maruyama F."/>
            <person name="van Verk M.C."/>
            <person name="Dutilh B.E."/>
            <person name="Thompson C.C."/>
            <person name="Thompson F.L."/>
        </authorList>
    </citation>
    <scope>NUCLEOTIDE SEQUENCE [LARGE SCALE GENOMIC DNA]</scope>
    <source>
        <strain evidence="2 3">CCMR0081</strain>
    </source>
</reference>
<sequence>MTKDFFISYNSADRQWAEWIAYVLEEHGYSVIIQAWDFRPGGNFILDMQKATAEAKRTVMVLSDAYLQALYTQPEWAAAFQQDPMGSDLKLLPIRVVPCQPQGMLAAVVYIDFVGKTAEEAEQLLLTALEERAKPTKRPAFPDSTTSGNFKSVVASPLETQKSPGPPLSKYSYNVVTVNDKGMINSQQQKTTEYFRENLGDNVYLDMVKIPSDHFSMGASRSDRHRVKVPSFFMSKYPITQEQWKFISRLDSSQDISKEGEYSYIKYKMYTMRSNTSLCKDNRLPVENICWFEAVEFCTRLSKLTNRQYRLPSEAEWEYACRAGTTSYFHFGNCLTPDLASYLPYSLRGWRLRATIVGRFPANNFGLYDMHGNVWEWCQDTWHQNYQGAPNDGSARDSKNFSSHKVIRGGAWYCIPRLCRSTYRHRFDSMYSDHSIGFRICCSFP</sequence>
<dbReference type="Pfam" id="PF13676">
    <property type="entry name" value="TIR_2"/>
    <property type="match status" value="1"/>
</dbReference>
<dbReference type="PROSITE" id="PS50104">
    <property type="entry name" value="TIR"/>
    <property type="match status" value="1"/>
</dbReference>
<evidence type="ECO:0000313" key="3">
    <source>
        <dbReference type="Proteomes" id="UP000481033"/>
    </source>
</evidence>
<organism evidence="2 3">
    <name type="scientific">Adonisia turfae CCMR0081</name>
    <dbReference type="NCBI Taxonomy" id="2292702"/>
    <lineage>
        <taxon>Bacteria</taxon>
        <taxon>Bacillati</taxon>
        <taxon>Cyanobacteriota</taxon>
        <taxon>Adonisia</taxon>
        <taxon>Adonisia turfae</taxon>
    </lineage>
</organism>
<dbReference type="InterPro" id="IPR016187">
    <property type="entry name" value="CTDL_fold"/>
</dbReference>
<dbReference type="InterPro" id="IPR005532">
    <property type="entry name" value="SUMF_dom"/>
</dbReference>
<dbReference type="InterPro" id="IPR000157">
    <property type="entry name" value="TIR_dom"/>
</dbReference>
<dbReference type="RefSeq" id="WP_163695467.1">
    <property type="nucleotide sequence ID" value="NZ_QXHD01000001.1"/>
</dbReference>
<proteinExistence type="predicted"/>
<feature type="domain" description="TIR" evidence="1">
    <location>
        <begin position="1"/>
        <end position="135"/>
    </location>
</feature>
<dbReference type="Gene3D" id="3.90.1580.10">
    <property type="entry name" value="paralog of FGE (formylglycine-generating enzyme)"/>
    <property type="match status" value="1"/>
</dbReference>